<dbReference type="GO" id="GO:0030976">
    <property type="term" value="F:thiamine pyrophosphate binding"/>
    <property type="evidence" value="ECO:0007669"/>
    <property type="project" value="TreeGrafter"/>
</dbReference>
<dbReference type="GO" id="GO:0030288">
    <property type="term" value="C:outer membrane-bounded periplasmic space"/>
    <property type="evidence" value="ECO:0007669"/>
    <property type="project" value="TreeGrafter"/>
</dbReference>
<dbReference type="SUPFAM" id="SSF53850">
    <property type="entry name" value="Periplasmic binding protein-like II"/>
    <property type="match status" value="1"/>
</dbReference>
<feature type="chain" id="PRO_5038426830" evidence="2">
    <location>
        <begin position="31"/>
        <end position="380"/>
    </location>
</feature>
<gene>
    <name evidence="3" type="ORF">JOF28_001758</name>
</gene>
<name>A0A940PWP9_9MICO</name>
<dbReference type="GO" id="GO:0015888">
    <property type="term" value="P:thiamine transport"/>
    <property type="evidence" value="ECO:0007669"/>
    <property type="project" value="TreeGrafter"/>
</dbReference>
<keyword evidence="4" id="KW-1185">Reference proteome</keyword>
<evidence type="ECO:0000256" key="2">
    <source>
        <dbReference type="SAM" id="SignalP"/>
    </source>
</evidence>
<organism evidence="3 4">
    <name type="scientific">Leucobacter exalbidus</name>
    <dbReference type="NCBI Taxonomy" id="662960"/>
    <lineage>
        <taxon>Bacteria</taxon>
        <taxon>Bacillati</taxon>
        <taxon>Actinomycetota</taxon>
        <taxon>Actinomycetes</taxon>
        <taxon>Micrococcales</taxon>
        <taxon>Microbacteriaceae</taxon>
        <taxon>Leucobacter</taxon>
    </lineage>
</organism>
<protein>
    <submittedName>
        <fullName evidence="3">Spermidine/putrescine transport system substrate-binding protein</fullName>
    </submittedName>
</protein>
<accession>A0A940PWP9</accession>
<dbReference type="PROSITE" id="PS51257">
    <property type="entry name" value="PROKAR_LIPOPROTEIN"/>
    <property type="match status" value="1"/>
</dbReference>
<reference evidence="3" key="1">
    <citation type="submission" date="2021-02" db="EMBL/GenBank/DDBJ databases">
        <title>Sequencing the genomes of 1000 actinobacteria strains.</title>
        <authorList>
            <person name="Klenk H.-P."/>
        </authorList>
    </citation>
    <scope>NUCLEOTIDE SEQUENCE</scope>
    <source>
        <strain evidence="3">DSM 22850</strain>
    </source>
</reference>
<sequence length="380" mass="40099">MRQTKTSSARMFIAAAIAAGLIGLTACSSAAGAETAASAELGSSLEEITTFAKDEGSVHLIAYPKTWANYGESFEGFTEKFGIEVEVSNPDGSSAEELEAVRTLKGQATQPDVLDIGATFTKQAIDEDLIEPYKPSTFDEIPENLKDADGNWTAAYYGVMSIGVNANEVDVPQTWEDLKDPQYKGKIYIGDPREGASQLAAVFAAGLANGGSLDDISKGIEFFAGLADDGYLVSAESGAQALSTGEAAVMLDWNFNFPGIVEEMAKSGVDLQVATPSDGVFGTYYAQPLTIDSPQPNAGALWIEWLLSDEGAVSYAKSGAIPARYQTLVENDAIPADVLKQLPPAEIVEQIVFPSPSENDAATEAIMAGWGEKVASKTGF</sequence>
<comment type="caution">
    <text evidence="3">The sequence shown here is derived from an EMBL/GenBank/DDBJ whole genome shotgun (WGS) entry which is preliminary data.</text>
</comment>
<dbReference type="EMBL" id="JAFIDA010000001">
    <property type="protein sequence ID" value="MBP1326526.1"/>
    <property type="molecule type" value="Genomic_DNA"/>
</dbReference>
<keyword evidence="1 2" id="KW-0732">Signal</keyword>
<dbReference type="RefSeq" id="WP_209705412.1">
    <property type="nucleotide sequence ID" value="NZ_JAFIDA010000001.1"/>
</dbReference>
<dbReference type="Gene3D" id="3.40.190.10">
    <property type="entry name" value="Periplasmic binding protein-like II"/>
    <property type="match status" value="2"/>
</dbReference>
<evidence type="ECO:0000256" key="1">
    <source>
        <dbReference type="ARBA" id="ARBA00022729"/>
    </source>
</evidence>
<evidence type="ECO:0000313" key="4">
    <source>
        <dbReference type="Proteomes" id="UP000675163"/>
    </source>
</evidence>
<evidence type="ECO:0000313" key="3">
    <source>
        <dbReference type="EMBL" id="MBP1326526.1"/>
    </source>
</evidence>
<dbReference type="Proteomes" id="UP000675163">
    <property type="component" value="Unassembled WGS sequence"/>
</dbReference>
<dbReference type="GO" id="GO:0030975">
    <property type="term" value="F:thiamine binding"/>
    <property type="evidence" value="ECO:0007669"/>
    <property type="project" value="TreeGrafter"/>
</dbReference>
<feature type="signal peptide" evidence="2">
    <location>
        <begin position="1"/>
        <end position="30"/>
    </location>
</feature>
<proteinExistence type="predicted"/>
<dbReference type="AlphaFoldDB" id="A0A940PWP9"/>
<dbReference type="PANTHER" id="PTHR30006:SF2">
    <property type="entry name" value="ABC TRANSPORTER SUBSTRATE-BINDING PROTEIN"/>
    <property type="match status" value="1"/>
</dbReference>
<dbReference type="PANTHER" id="PTHR30006">
    <property type="entry name" value="THIAMINE-BINDING PERIPLASMIC PROTEIN-RELATED"/>
    <property type="match status" value="1"/>
</dbReference>
<dbReference type="Pfam" id="PF13343">
    <property type="entry name" value="SBP_bac_6"/>
    <property type="match status" value="1"/>
</dbReference>